<feature type="compositionally biased region" description="Acidic residues" evidence="1">
    <location>
        <begin position="44"/>
        <end position="60"/>
    </location>
</feature>
<proteinExistence type="predicted"/>
<dbReference type="GO" id="GO:0016787">
    <property type="term" value="F:hydrolase activity"/>
    <property type="evidence" value="ECO:0007669"/>
    <property type="project" value="UniProtKB-KW"/>
</dbReference>
<dbReference type="OMA" id="GYDWEHE"/>
<dbReference type="Proteomes" id="UP000238479">
    <property type="component" value="Chromosome 6"/>
</dbReference>
<evidence type="ECO:0000313" key="3">
    <source>
        <dbReference type="Proteomes" id="UP000238479"/>
    </source>
</evidence>
<reference evidence="2 3" key="1">
    <citation type="journal article" date="2018" name="Nat. Genet.">
        <title>The Rosa genome provides new insights in the design of modern roses.</title>
        <authorList>
            <person name="Bendahmane M."/>
        </authorList>
    </citation>
    <scope>NUCLEOTIDE SEQUENCE [LARGE SCALE GENOMIC DNA]</scope>
    <source>
        <strain evidence="3">cv. Old Blush</strain>
    </source>
</reference>
<feature type="compositionally biased region" description="Basic and acidic residues" evidence="1">
    <location>
        <begin position="91"/>
        <end position="104"/>
    </location>
</feature>
<dbReference type="GO" id="GO:0006367">
    <property type="term" value="P:transcription initiation at RNA polymerase II promoter"/>
    <property type="evidence" value="ECO:0007669"/>
    <property type="project" value="InterPro"/>
</dbReference>
<keyword evidence="3" id="KW-1185">Reference proteome</keyword>
<name>A0A2P6PVI4_ROSCH</name>
<feature type="region of interest" description="Disordered" evidence="1">
    <location>
        <begin position="29"/>
        <end position="125"/>
    </location>
</feature>
<gene>
    <name evidence="2" type="ORF">RchiOBHm_Chr6g0289201</name>
</gene>
<dbReference type="GO" id="GO:0005674">
    <property type="term" value="C:transcription factor TFIIF complex"/>
    <property type="evidence" value="ECO:0007669"/>
    <property type="project" value="TreeGrafter"/>
</dbReference>
<feature type="compositionally biased region" description="Acidic residues" evidence="1">
    <location>
        <begin position="105"/>
        <end position="123"/>
    </location>
</feature>
<protein>
    <submittedName>
        <fullName evidence="2">Putative acting on peptide bonds (Peptidase)</fullName>
        <ecNumber evidence="2">3.4.-.-</ecNumber>
    </submittedName>
</protein>
<dbReference type="Gramene" id="PRQ25944">
    <property type="protein sequence ID" value="PRQ25944"/>
    <property type="gene ID" value="RchiOBHm_Chr6g0289201"/>
</dbReference>
<dbReference type="EC" id="3.4.-.-" evidence="2"/>
<dbReference type="InterPro" id="IPR008851">
    <property type="entry name" value="TFIIF-alpha"/>
</dbReference>
<dbReference type="GO" id="GO:0001096">
    <property type="term" value="F:TFIIF-class transcription factor complex binding"/>
    <property type="evidence" value="ECO:0007669"/>
    <property type="project" value="TreeGrafter"/>
</dbReference>
<accession>A0A2P6PVI4</accession>
<comment type="caution">
    <text evidence="2">The sequence shown here is derived from an EMBL/GenBank/DDBJ whole genome shotgun (WGS) entry which is preliminary data.</text>
</comment>
<dbReference type="EMBL" id="PDCK01000044">
    <property type="protein sequence ID" value="PRQ25944.1"/>
    <property type="molecule type" value="Genomic_DNA"/>
</dbReference>
<dbReference type="GO" id="GO:0016251">
    <property type="term" value="F:RNA polymerase II general transcription initiation factor activity"/>
    <property type="evidence" value="ECO:0007669"/>
    <property type="project" value="TreeGrafter"/>
</dbReference>
<dbReference type="GO" id="GO:0003677">
    <property type="term" value="F:DNA binding"/>
    <property type="evidence" value="ECO:0007669"/>
    <property type="project" value="InterPro"/>
</dbReference>
<dbReference type="GO" id="GO:0032968">
    <property type="term" value="P:positive regulation of transcription elongation by RNA polymerase II"/>
    <property type="evidence" value="ECO:0007669"/>
    <property type="project" value="InterPro"/>
</dbReference>
<dbReference type="PANTHER" id="PTHR13011:SF0">
    <property type="entry name" value="GENERAL TRANSCRIPTION FACTOR IIF SUBUNIT 1"/>
    <property type="match status" value="1"/>
</dbReference>
<organism evidence="2 3">
    <name type="scientific">Rosa chinensis</name>
    <name type="common">China rose</name>
    <dbReference type="NCBI Taxonomy" id="74649"/>
    <lineage>
        <taxon>Eukaryota</taxon>
        <taxon>Viridiplantae</taxon>
        <taxon>Streptophyta</taxon>
        <taxon>Embryophyta</taxon>
        <taxon>Tracheophyta</taxon>
        <taxon>Spermatophyta</taxon>
        <taxon>Magnoliopsida</taxon>
        <taxon>eudicotyledons</taxon>
        <taxon>Gunneridae</taxon>
        <taxon>Pentapetalae</taxon>
        <taxon>rosids</taxon>
        <taxon>fabids</taxon>
        <taxon>Rosales</taxon>
        <taxon>Rosaceae</taxon>
        <taxon>Rosoideae</taxon>
        <taxon>Rosoideae incertae sedis</taxon>
        <taxon>Rosa</taxon>
    </lineage>
</organism>
<sequence length="189" mass="21897">MINKKKTQDLYQRRLMKAATNGAVAFGKVNNFGSKHSKQKTCFDDDDDEGNISDNDDEEQEGARKNRLGLKRRDGDDEGNISDNSDEEEDVARKNRLELERIGGDDEDTSGDDDFDNDDSEKDDDWKLEEIFSDDDENNTKEIEDFATEVPVPQELTHLTCLFNMRFLWMMRKMIIMKRRVDSVNPEKS</sequence>
<keyword evidence="2" id="KW-0378">Hydrolase</keyword>
<evidence type="ECO:0000256" key="1">
    <source>
        <dbReference type="SAM" id="MobiDB-lite"/>
    </source>
</evidence>
<evidence type="ECO:0000313" key="2">
    <source>
        <dbReference type="EMBL" id="PRQ25944.1"/>
    </source>
</evidence>
<dbReference type="PANTHER" id="PTHR13011">
    <property type="entry name" value="TFIIF-ALPHA"/>
    <property type="match status" value="1"/>
</dbReference>
<dbReference type="AlphaFoldDB" id="A0A2P6PVI4"/>
<feature type="compositionally biased region" description="Acidic residues" evidence="1">
    <location>
        <begin position="76"/>
        <end position="90"/>
    </location>
</feature>
<dbReference type="STRING" id="74649.A0A2P6PVI4"/>